<organism evidence="7 8">
    <name type="scientific">Formosa maritima</name>
    <dbReference type="NCBI Taxonomy" id="2592046"/>
    <lineage>
        <taxon>Bacteria</taxon>
        <taxon>Pseudomonadati</taxon>
        <taxon>Bacteroidota</taxon>
        <taxon>Flavobacteriia</taxon>
        <taxon>Flavobacteriales</taxon>
        <taxon>Flavobacteriaceae</taxon>
        <taxon>Formosa</taxon>
    </lineage>
</organism>
<comment type="cofactor">
    <cofactor evidence="1">
        <name>pyridoxal 5'-phosphate</name>
        <dbReference type="ChEBI" id="CHEBI:597326"/>
    </cofactor>
</comment>
<dbReference type="InterPro" id="IPR036052">
    <property type="entry name" value="TrpB-like_PALP_sf"/>
</dbReference>
<dbReference type="PANTHER" id="PTHR43780">
    <property type="entry name" value="1-AMINOCYCLOPROPANE-1-CARBOXYLATE DEAMINASE-RELATED"/>
    <property type="match status" value="1"/>
</dbReference>
<gene>
    <name evidence="7" type="ORF">FVF61_01225</name>
</gene>
<accession>A0A5D0GL57</accession>
<dbReference type="PANTHER" id="PTHR43780:SF2">
    <property type="entry name" value="1-AMINOCYCLOPROPANE-1-CARBOXYLATE DEAMINASE-RELATED"/>
    <property type="match status" value="1"/>
</dbReference>
<dbReference type="OrthoDB" id="9801249at2"/>
<evidence type="ECO:0000256" key="3">
    <source>
        <dbReference type="ARBA" id="ARBA00022898"/>
    </source>
</evidence>
<dbReference type="PIRSF" id="PIRSF006278">
    <property type="entry name" value="ACCD_DCysDesulf"/>
    <property type="match status" value="1"/>
</dbReference>
<proteinExistence type="inferred from homology"/>
<evidence type="ECO:0000256" key="2">
    <source>
        <dbReference type="ARBA" id="ARBA00008639"/>
    </source>
</evidence>
<comment type="similarity">
    <text evidence="2">Belongs to the ACC deaminase/D-cysteine desulfhydrase family.</text>
</comment>
<keyword evidence="8" id="KW-1185">Reference proteome</keyword>
<dbReference type="Gene3D" id="3.40.50.1100">
    <property type="match status" value="2"/>
</dbReference>
<evidence type="ECO:0000256" key="5">
    <source>
        <dbReference type="PIRSR" id="PIRSR006278-2"/>
    </source>
</evidence>
<dbReference type="RefSeq" id="WP_148452422.1">
    <property type="nucleotide sequence ID" value="NZ_VSFC01000005.1"/>
</dbReference>
<dbReference type="InterPro" id="IPR001926">
    <property type="entry name" value="TrpB-like_PALP"/>
</dbReference>
<protein>
    <submittedName>
        <fullName evidence="7">1-aminocyclopropane-1-carboxylate deaminase/D-cysteine desulfhydrase</fullName>
    </submittedName>
</protein>
<name>A0A5D0GL57_9FLAO</name>
<evidence type="ECO:0000313" key="7">
    <source>
        <dbReference type="EMBL" id="TYA59704.1"/>
    </source>
</evidence>
<dbReference type="InterPro" id="IPR027278">
    <property type="entry name" value="ACCD_DCysDesulf"/>
</dbReference>
<keyword evidence="3 5" id="KW-0663">Pyridoxal phosphate</keyword>
<dbReference type="Pfam" id="PF00291">
    <property type="entry name" value="PALP"/>
    <property type="match status" value="1"/>
</dbReference>
<sequence>MIEIIDQSNVFVAEHVYLKPDYLNHHFISGNKYRKLKYNLLEAEQLNKNVLLTFGGAFSNHIAAVAAAGHEFGFKTIGIIRGEELANKITDNPTLAFARKQGMHFHFISREVYRDKTSEDFIDKLKAKYGDFYLIPEGGTNNLAVKGCEAILTETDTAFDFICCPVGTGGTISGLINASLPEQKILGFPALKGDFLKEEISKFANKSNWDLITDYHFGGYAKINTELVSFINRFKATNRIPLDPIYTGKMMFGIYDLMGKGFFPKDSKILAIHTGGLQGIEGMNAKLLSKNLPIIN</sequence>
<dbReference type="Proteomes" id="UP000324550">
    <property type="component" value="Unassembled WGS sequence"/>
</dbReference>
<comment type="caution">
    <text evidence="7">The sequence shown here is derived from an EMBL/GenBank/DDBJ whole genome shotgun (WGS) entry which is preliminary data.</text>
</comment>
<dbReference type="SUPFAM" id="SSF53686">
    <property type="entry name" value="Tryptophan synthase beta subunit-like PLP-dependent enzymes"/>
    <property type="match status" value="1"/>
</dbReference>
<feature type="active site" description="Nucleophile" evidence="4">
    <location>
        <position position="59"/>
    </location>
</feature>
<evidence type="ECO:0000259" key="6">
    <source>
        <dbReference type="Pfam" id="PF00291"/>
    </source>
</evidence>
<dbReference type="EMBL" id="VSFC01000005">
    <property type="protein sequence ID" value="TYA59704.1"/>
    <property type="molecule type" value="Genomic_DNA"/>
</dbReference>
<feature type="domain" description="Tryptophan synthase beta chain-like PALP" evidence="6">
    <location>
        <begin position="15"/>
        <end position="275"/>
    </location>
</feature>
<evidence type="ECO:0000256" key="1">
    <source>
        <dbReference type="ARBA" id="ARBA00001933"/>
    </source>
</evidence>
<evidence type="ECO:0000313" key="8">
    <source>
        <dbReference type="Proteomes" id="UP000324550"/>
    </source>
</evidence>
<feature type="modified residue" description="N6-(pyridoxal phosphate)lysine" evidence="5">
    <location>
        <position position="32"/>
    </location>
</feature>
<reference evidence="7 8" key="1">
    <citation type="submission" date="2019-08" db="EMBL/GenBank/DDBJ databases">
        <title>Formosa sediminis sp. nov., isolated from marine sediment.</title>
        <authorList>
            <person name="Cao W.R."/>
        </authorList>
    </citation>
    <scope>NUCLEOTIDE SEQUENCE [LARGE SCALE GENOMIC DNA]</scope>
    <source>
        <strain evidence="7 8">1494</strain>
    </source>
</reference>
<dbReference type="GO" id="GO:0019148">
    <property type="term" value="F:D-cysteine desulfhydrase activity"/>
    <property type="evidence" value="ECO:0007669"/>
    <property type="project" value="TreeGrafter"/>
</dbReference>
<dbReference type="AlphaFoldDB" id="A0A5D0GL57"/>
<evidence type="ECO:0000256" key="4">
    <source>
        <dbReference type="PIRSR" id="PIRSR006278-1"/>
    </source>
</evidence>